<dbReference type="HOGENOM" id="CLU_008831_2_0_2"/>
<accession>L0I772</accession>
<dbReference type="EMBL" id="CP003050">
    <property type="protein sequence ID" value="AGB15405.1"/>
    <property type="molecule type" value="Genomic_DNA"/>
</dbReference>
<dbReference type="GeneID" id="14375033"/>
<organism evidence="1 2">
    <name type="scientific">Halovivax ruber (strain DSM 18193 / JCM 13892 / XH-70)</name>
    <dbReference type="NCBI Taxonomy" id="797302"/>
    <lineage>
        <taxon>Archaea</taxon>
        <taxon>Methanobacteriati</taxon>
        <taxon>Methanobacteriota</taxon>
        <taxon>Stenosarchaea group</taxon>
        <taxon>Halobacteria</taxon>
        <taxon>Halobacteriales</taxon>
        <taxon>Natrialbaceae</taxon>
        <taxon>Halovivax</taxon>
    </lineage>
</organism>
<dbReference type="Gene3D" id="2.60.200.30">
    <property type="entry name" value="Probable inorganic polyphosphate/atp-NAD kinase, domain 2"/>
    <property type="match status" value="1"/>
</dbReference>
<reference evidence="1" key="1">
    <citation type="submission" date="2011-09" db="EMBL/GenBank/DDBJ databases">
        <title>Complete sequence of Halovivax ruber XH-70.</title>
        <authorList>
            <consortium name="US DOE Joint Genome Institute"/>
            <person name="Lucas S."/>
            <person name="Han J."/>
            <person name="Lapidus A."/>
            <person name="Cheng J.-F."/>
            <person name="Goodwin L."/>
            <person name="Pitluck S."/>
            <person name="Peters L."/>
            <person name="Mikhailova N."/>
            <person name="Davenport K."/>
            <person name="Detter J.C."/>
            <person name="Han C."/>
            <person name="Tapia R."/>
            <person name="Land M."/>
            <person name="Hauser L."/>
            <person name="Kyrpides N."/>
            <person name="Ivanova N."/>
            <person name="Pagani I."/>
            <person name="Sproer C."/>
            <person name="Anderson I."/>
            <person name="Woyke T."/>
        </authorList>
    </citation>
    <scope>NUCLEOTIDE SEQUENCE</scope>
    <source>
        <strain evidence="1">XH-70</strain>
    </source>
</reference>
<dbReference type="KEGG" id="hru:Halru_0779"/>
<dbReference type="InterPro" id="IPR017437">
    <property type="entry name" value="ATP-NAD_kinase_PpnK-typ_C"/>
</dbReference>
<keyword evidence="2" id="KW-1185">Reference proteome</keyword>
<dbReference type="AlphaFoldDB" id="L0I772"/>
<dbReference type="SUPFAM" id="SSF111331">
    <property type="entry name" value="NAD kinase/diacylglycerol kinase-like"/>
    <property type="match status" value="1"/>
</dbReference>
<keyword evidence="1" id="KW-0808">Transferase</keyword>
<dbReference type="InterPro" id="IPR016064">
    <property type="entry name" value="NAD/diacylglycerol_kinase_sf"/>
</dbReference>
<gene>
    <name evidence="1" type="ordered locus">Halru_0779</name>
</gene>
<dbReference type="GO" id="GO:0019674">
    <property type="term" value="P:NAD+ metabolic process"/>
    <property type="evidence" value="ECO:0007669"/>
    <property type="project" value="InterPro"/>
</dbReference>
<dbReference type="STRING" id="797302.Halru_0779"/>
<evidence type="ECO:0000313" key="1">
    <source>
        <dbReference type="EMBL" id="AGB15405.1"/>
    </source>
</evidence>
<dbReference type="Pfam" id="PF20143">
    <property type="entry name" value="NAD_kinase_C"/>
    <property type="match status" value="1"/>
</dbReference>
<dbReference type="Proteomes" id="UP000010846">
    <property type="component" value="Chromosome"/>
</dbReference>
<protein>
    <submittedName>
        <fullName evidence="1">Putative sugar kinase</fullName>
    </submittedName>
</protein>
<dbReference type="RefSeq" id="WP_015300077.1">
    <property type="nucleotide sequence ID" value="NC_019964.1"/>
</dbReference>
<dbReference type="GO" id="GO:0003951">
    <property type="term" value="F:NAD+ kinase activity"/>
    <property type="evidence" value="ECO:0007669"/>
    <property type="project" value="InterPro"/>
</dbReference>
<name>L0I772_HALRX</name>
<dbReference type="eggNOG" id="arCOG01348">
    <property type="taxonomic scope" value="Archaea"/>
</dbReference>
<keyword evidence="1" id="KW-0418">Kinase</keyword>
<dbReference type="OrthoDB" id="170401at2157"/>
<sequence>MDPLEGTAESLTVNLVGTAVDAIPGLQGVGAELGIEFRHGGELDLEATDPSLVLCDGNDGLRSIARRELDAPILPIEPPRTTSDSTDATVEWDSDHTPPFGVAPAETADAIRTLFEIGGDTRRLATLSIETDTTSELAVRDLALVTTEPGAIATFTATSRGDPITEVRADGLVVATPAGSRGFAHAAGGPTLEWELDAVTVVALSPFTTDIAPWVGSPDGLELSIASDGPDAQLQCDGHVRRTIPAGSTMAIAPGPDLSIVTPADLD</sequence>
<evidence type="ECO:0000313" key="2">
    <source>
        <dbReference type="Proteomes" id="UP000010846"/>
    </source>
</evidence>
<proteinExistence type="predicted"/>